<dbReference type="Pfam" id="PF00300">
    <property type="entry name" value="His_Phos_1"/>
    <property type="match status" value="1"/>
</dbReference>
<name>A0ABT6I1F4_9GAMM</name>
<reference evidence="1" key="2">
    <citation type="submission" date="2017-11" db="EMBL/GenBank/DDBJ databases">
        <authorList>
            <person name="Das S.K."/>
        </authorList>
    </citation>
    <scope>NUCLEOTIDE SEQUENCE</scope>
    <source>
        <strain evidence="1">S4-41</strain>
    </source>
</reference>
<proteinExistence type="predicted"/>
<dbReference type="Gene3D" id="3.40.50.1240">
    <property type="entry name" value="Phosphoglycerate mutase-like"/>
    <property type="match status" value="1"/>
</dbReference>
<dbReference type="SMART" id="SM00855">
    <property type="entry name" value="PGAM"/>
    <property type="match status" value="1"/>
</dbReference>
<evidence type="ECO:0000313" key="2">
    <source>
        <dbReference type="Proteomes" id="UP001162135"/>
    </source>
</evidence>
<dbReference type="RefSeq" id="WP_110715360.1">
    <property type="nucleotide sequence ID" value="NZ_PGFS01000001.1"/>
</dbReference>
<dbReference type="InterPro" id="IPR029033">
    <property type="entry name" value="His_PPase_superfam"/>
</dbReference>
<gene>
    <name evidence="1" type="ORF">CUR86_02830</name>
</gene>
<sequence>MPALIRHPFVFLRHGQSTRNLERRIGGQHDVALTPQGEEEARRARALLGDVDWSLTVSSPLQRAYRTAELALGRAPDRVVDGLMERHWGELEGQAIPDTVPYLSTPVGGESWEAFVERIATTLNALLEEADTPLIVGHSGLVRAVRGLTQGSPAGPRSANAIPLWIAPMGTTQWTIEPFEGGHLDSVRRS</sequence>
<reference evidence="1" key="1">
    <citation type="journal article" date="2015" name="Antonie Van Leeuwenhoek">
        <title>Comparative 16S rRNA signatures and multilocus sequence analysis for the genus Salinicola and description of Salinicola acroporae sp. nov., isolated from coral Acropora digitifera.</title>
        <authorList>
            <person name="Lepcha R.T."/>
            <person name="Poddar A."/>
            <person name="Schumann P."/>
            <person name="Das S.K."/>
        </authorList>
    </citation>
    <scope>NUCLEOTIDE SEQUENCE</scope>
    <source>
        <strain evidence="1">S4-41</strain>
    </source>
</reference>
<protein>
    <submittedName>
        <fullName evidence="1">Histidine phosphatase family protein</fullName>
    </submittedName>
</protein>
<dbReference type="CDD" id="cd07067">
    <property type="entry name" value="HP_PGM_like"/>
    <property type="match status" value="1"/>
</dbReference>
<dbReference type="InterPro" id="IPR013078">
    <property type="entry name" value="His_Pase_superF_clade-1"/>
</dbReference>
<dbReference type="Proteomes" id="UP001162135">
    <property type="component" value="Unassembled WGS sequence"/>
</dbReference>
<organism evidence="1 2">
    <name type="scientific">Salinicola acroporae</name>
    <dbReference type="NCBI Taxonomy" id="1541440"/>
    <lineage>
        <taxon>Bacteria</taxon>
        <taxon>Pseudomonadati</taxon>
        <taxon>Pseudomonadota</taxon>
        <taxon>Gammaproteobacteria</taxon>
        <taxon>Oceanospirillales</taxon>
        <taxon>Halomonadaceae</taxon>
        <taxon>Salinicola</taxon>
    </lineage>
</organism>
<dbReference type="EMBL" id="PGFS01000001">
    <property type="protein sequence ID" value="MDH4571503.1"/>
    <property type="molecule type" value="Genomic_DNA"/>
</dbReference>
<dbReference type="SUPFAM" id="SSF53254">
    <property type="entry name" value="Phosphoglycerate mutase-like"/>
    <property type="match status" value="1"/>
</dbReference>
<keyword evidence="2" id="KW-1185">Reference proteome</keyword>
<dbReference type="PANTHER" id="PTHR48100">
    <property type="entry name" value="BROAD-SPECIFICITY PHOSPHATASE YOR283W-RELATED"/>
    <property type="match status" value="1"/>
</dbReference>
<comment type="caution">
    <text evidence="1">The sequence shown here is derived from an EMBL/GenBank/DDBJ whole genome shotgun (WGS) entry which is preliminary data.</text>
</comment>
<accession>A0ABT6I1F4</accession>
<dbReference type="InterPro" id="IPR050275">
    <property type="entry name" value="PGM_Phosphatase"/>
</dbReference>
<dbReference type="PANTHER" id="PTHR48100:SF1">
    <property type="entry name" value="HISTIDINE PHOSPHATASE FAMILY PROTEIN-RELATED"/>
    <property type="match status" value="1"/>
</dbReference>
<evidence type="ECO:0000313" key="1">
    <source>
        <dbReference type="EMBL" id="MDH4571503.1"/>
    </source>
</evidence>